<dbReference type="InterPro" id="IPR013830">
    <property type="entry name" value="SGNH_hydro"/>
</dbReference>
<dbReference type="EMBL" id="VFMN01000001">
    <property type="protein sequence ID" value="TQJ09575.1"/>
    <property type="molecule type" value="Genomic_DNA"/>
</dbReference>
<dbReference type="SUPFAM" id="SSF52266">
    <property type="entry name" value="SGNH hydrolase"/>
    <property type="match status" value="1"/>
</dbReference>
<evidence type="ECO:0000313" key="3">
    <source>
        <dbReference type="Proteomes" id="UP000317893"/>
    </source>
</evidence>
<dbReference type="Proteomes" id="UP000317893">
    <property type="component" value="Unassembled WGS sequence"/>
</dbReference>
<dbReference type="Gene3D" id="3.40.50.1110">
    <property type="entry name" value="SGNH hydrolase"/>
    <property type="match status" value="1"/>
</dbReference>
<name>A0A542E2N2_9MICO</name>
<sequence>MTLLAVPLVALLGGCAPSPTPTSTPSTTATATAATAATGSPPGAATYVSVGDSYAAGYQPGGFPTDQGFAVQVVRRLAGTPRALELVQLACPGATTDSVLTETRCTSPYGPDLLAHPGTTQLAALEQVLGERAGRVRLVTVVLGGNDVLPCLDRDDAADCVRAALPGLTTRLGTLLAAVRRLAPTATVVGLGYPDVVLGQLARGGEREAARARASVPVFRDLLGPALARTYAAAGARFVDVAALTGAYDPLTPTTTTVQGRRVAAPVARVCALTHVCTRDDIHPDAAGYSFYADRVLEALPTTSPRTSTIATTSAGPRP</sequence>
<evidence type="ECO:0000313" key="2">
    <source>
        <dbReference type="EMBL" id="TQJ09575.1"/>
    </source>
</evidence>
<accession>A0A542E2N2</accession>
<dbReference type="InterPro" id="IPR036514">
    <property type="entry name" value="SGNH_hydro_sf"/>
</dbReference>
<feature type="domain" description="SGNH hydrolase-type esterase" evidence="1">
    <location>
        <begin position="50"/>
        <end position="289"/>
    </location>
</feature>
<reference evidence="2 3" key="1">
    <citation type="submission" date="2019-06" db="EMBL/GenBank/DDBJ databases">
        <title>Sequencing the genomes of 1000 actinobacteria strains.</title>
        <authorList>
            <person name="Klenk H.-P."/>
        </authorList>
    </citation>
    <scope>NUCLEOTIDE SEQUENCE [LARGE SCALE GENOMIC DNA]</scope>
    <source>
        <strain evidence="2 3">DSM 18607</strain>
    </source>
</reference>
<proteinExistence type="predicted"/>
<dbReference type="AlphaFoldDB" id="A0A542E2N2"/>
<comment type="caution">
    <text evidence="2">The sequence shown here is derived from an EMBL/GenBank/DDBJ whole genome shotgun (WGS) entry which is preliminary data.</text>
</comment>
<protein>
    <submittedName>
        <fullName evidence="2">Lysophospholipase L1-like esterase</fullName>
    </submittedName>
</protein>
<dbReference type="Pfam" id="PF13472">
    <property type="entry name" value="Lipase_GDSL_2"/>
    <property type="match status" value="1"/>
</dbReference>
<organism evidence="2 3">
    <name type="scientific">Lapillicoccus jejuensis</name>
    <dbReference type="NCBI Taxonomy" id="402171"/>
    <lineage>
        <taxon>Bacteria</taxon>
        <taxon>Bacillati</taxon>
        <taxon>Actinomycetota</taxon>
        <taxon>Actinomycetes</taxon>
        <taxon>Micrococcales</taxon>
        <taxon>Intrasporangiaceae</taxon>
        <taxon>Lapillicoccus</taxon>
    </lineage>
</organism>
<keyword evidence="3" id="KW-1185">Reference proteome</keyword>
<gene>
    <name evidence="2" type="ORF">FB458_2687</name>
</gene>
<evidence type="ECO:0000259" key="1">
    <source>
        <dbReference type="Pfam" id="PF13472"/>
    </source>
</evidence>